<dbReference type="Proteomes" id="UP000509418">
    <property type="component" value="Chromosome"/>
</dbReference>
<dbReference type="PRINTS" id="PR00080">
    <property type="entry name" value="SDRFAMILY"/>
</dbReference>
<keyword evidence="2" id="KW-0560">Oxidoreductase</keyword>
<dbReference type="SUPFAM" id="SSF51735">
    <property type="entry name" value="NAD(P)-binding Rossmann-fold domains"/>
    <property type="match status" value="1"/>
</dbReference>
<comment type="similarity">
    <text evidence="1 3">Belongs to the short-chain dehydrogenases/reductases (SDR) family.</text>
</comment>
<dbReference type="InterPro" id="IPR050259">
    <property type="entry name" value="SDR"/>
</dbReference>
<reference evidence="4" key="1">
    <citation type="journal article" date="2018" name="J. Am. Chem. Soc.">
        <title>Molecular Basis for the Final Oxidative Rearrangement Steps in Chartreusin Biosynthesis.</title>
        <authorList>
            <person name="Wang Y.S."/>
            <person name="Zhang B."/>
            <person name="Zhu J."/>
            <person name="Yang C.L."/>
            <person name="Guo Y."/>
            <person name="Liu C.L."/>
            <person name="Liu F."/>
            <person name="Huang H."/>
            <person name="Zhao S."/>
            <person name="Liang Y."/>
            <person name="Jiao R.H."/>
            <person name="Tan R.X."/>
            <person name="Ge H.M."/>
        </authorList>
    </citation>
    <scope>NUCLEOTIDE SEQUENCE</scope>
    <source>
        <strain evidence="4">NA02069</strain>
    </source>
</reference>
<protein>
    <submittedName>
        <fullName evidence="5">3-oxoacyl-ACP reductase FabG</fullName>
    </submittedName>
    <submittedName>
        <fullName evidence="4">ChaE</fullName>
    </submittedName>
</protein>
<proteinExistence type="inferred from homology"/>
<dbReference type="NCBIfam" id="NF009466">
    <property type="entry name" value="PRK12826.1-2"/>
    <property type="match status" value="1"/>
</dbReference>
<dbReference type="SMR" id="A0A346RP20"/>
<dbReference type="GO" id="GO:0016491">
    <property type="term" value="F:oxidoreductase activity"/>
    <property type="evidence" value="ECO:0007669"/>
    <property type="project" value="UniProtKB-KW"/>
</dbReference>
<evidence type="ECO:0000256" key="2">
    <source>
        <dbReference type="ARBA" id="ARBA00023002"/>
    </source>
</evidence>
<dbReference type="PANTHER" id="PTHR42879:SF2">
    <property type="entry name" value="3-OXOACYL-[ACYL-CARRIER-PROTEIN] REDUCTASE FABG"/>
    <property type="match status" value="1"/>
</dbReference>
<sequence>MTDNIERTAIVTGASNGIGRAIAATLAAEGIRVHICGRDAETVEKTVTELRADGGQVSGQACDVTKPDQVTAMVADCVARYGPVDILVNNAGRPGGGITADIDNELWYATIDTNLNGVFLMSKSVLTEGRMTERRNGRIINIASVWGKQGTIGGAPYAAAKHGVVGFSRCLALELAKTGITVNAVCPGYVETPMSVNVRACQAGIWQVDEEEALRRLASDIPIGRYSEPEEVAWMVSYLASPKAASVTGQALNVCGGFGVH</sequence>
<evidence type="ECO:0000313" key="4">
    <source>
        <dbReference type="EMBL" id="AXS67817.1"/>
    </source>
</evidence>
<dbReference type="InterPro" id="IPR036291">
    <property type="entry name" value="NAD(P)-bd_dom_sf"/>
</dbReference>
<reference evidence="4" key="2">
    <citation type="submission" date="2018-06" db="EMBL/GenBank/DDBJ databases">
        <authorList>
            <person name="Zhirakovskaya E."/>
        </authorList>
    </citation>
    <scope>NUCLEOTIDE SEQUENCE</scope>
    <source>
        <strain evidence="4">NA02069</strain>
    </source>
</reference>
<dbReference type="AlphaFoldDB" id="A0A346RP20"/>
<dbReference type="PANTHER" id="PTHR42879">
    <property type="entry name" value="3-OXOACYL-(ACYL-CARRIER-PROTEIN) REDUCTASE"/>
    <property type="match status" value="1"/>
</dbReference>
<evidence type="ECO:0000256" key="3">
    <source>
        <dbReference type="RuleBase" id="RU000363"/>
    </source>
</evidence>
<dbReference type="PRINTS" id="PR00081">
    <property type="entry name" value="GDHRDH"/>
</dbReference>
<name>A0A346RP20_STRCX</name>
<dbReference type="InterPro" id="IPR002347">
    <property type="entry name" value="SDR_fam"/>
</dbReference>
<dbReference type="EMBL" id="CP056041">
    <property type="protein sequence ID" value="QKZ16792.1"/>
    <property type="molecule type" value="Genomic_DNA"/>
</dbReference>
<evidence type="ECO:0000313" key="6">
    <source>
        <dbReference type="Proteomes" id="UP000509418"/>
    </source>
</evidence>
<evidence type="ECO:0000256" key="1">
    <source>
        <dbReference type="ARBA" id="ARBA00006484"/>
    </source>
</evidence>
<evidence type="ECO:0000313" key="5">
    <source>
        <dbReference type="EMBL" id="QKZ16792.1"/>
    </source>
</evidence>
<dbReference type="RefSeq" id="WP_107906480.1">
    <property type="nucleotide sequence ID" value="NZ_CBDRGH010000019.1"/>
</dbReference>
<dbReference type="FunFam" id="3.40.50.720:FF:000084">
    <property type="entry name" value="Short-chain dehydrogenase reductase"/>
    <property type="match status" value="1"/>
</dbReference>
<dbReference type="EMBL" id="MH540322">
    <property type="protein sequence ID" value="AXS67817.1"/>
    <property type="molecule type" value="Genomic_DNA"/>
</dbReference>
<dbReference type="PROSITE" id="PS00061">
    <property type="entry name" value="ADH_SHORT"/>
    <property type="match status" value="1"/>
</dbReference>
<dbReference type="GO" id="GO:0032787">
    <property type="term" value="P:monocarboxylic acid metabolic process"/>
    <property type="evidence" value="ECO:0007669"/>
    <property type="project" value="UniProtKB-ARBA"/>
</dbReference>
<accession>A0A346RP20</accession>
<dbReference type="Pfam" id="PF00106">
    <property type="entry name" value="adh_short"/>
    <property type="match status" value="1"/>
</dbReference>
<gene>
    <name evidence="5" type="primary">fabG</name>
    <name evidence="5" type="ORF">HUT05_05030</name>
</gene>
<organism evidence="4">
    <name type="scientific">Streptomyces chartreusis</name>
    <dbReference type="NCBI Taxonomy" id="1969"/>
    <lineage>
        <taxon>Bacteria</taxon>
        <taxon>Bacillati</taxon>
        <taxon>Actinomycetota</taxon>
        <taxon>Actinomycetes</taxon>
        <taxon>Kitasatosporales</taxon>
        <taxon>Streptomycetaceae</taxon>
        <taxon>Streptomyces</taxon>
    </lineage>
</organism>
<keyword evidence="6" id="KW-1185">Reference proteome</keyword>
<dbReference type="Gene3D" id="3.40.50.720">
    <property type="entry name" value="NAD(P)-binding Rossmann-like Domain"/>
    <property type="match status" value="1"/>
</dbReference>
<reference evidence="5 6" key="3">
    <citation type="submission" date="2020-06" db="EMBL/GenBank/DDBJ databases">
        <title>Genome mining for natural products.</title>
        <authorList>
            <person name="Zhang B."/>
            <person name="Shi J."/>
            <person name="Ge H."/>
        </authorList>
    </citation>
    <scope>NUCLEOTIDE SEQUENCE [LARGE SCALE GENOMIC DNA]</scope>
    <source>
        <strain evidence="5 6">NA02069</strain>
    </source>
</reference>
<dbReference type="InterPro" id="IPR020904">
    <property type="entry name" value="Sc_DH/Rdtase_CS"/>
</dbReference>